<dbReference type="Gene3D" id="3.30.565.10">
    <property type="entry name" value="Histidine kinase-like ATPase, C-terminal domain"/>
    <property type="match status" value="1"/>
</dbReference>
<keyword evidence="2" id="KW-0670">Pyruvate</keyword>
<evidence type="ECO:0000313" key="2">
    <source>
        <dbReference type="EMBL" id="GBN43711.1"/>
    </source>
</evidence>
<dbReference type="InterPro" id="IPR036890">
    <property type="entry name" value="HATPase_C_sf"/>
</dbReference>
<keyword evidence="1 2" id="KW-0418">Kinase</keyword>
<dbReference type="AlphaFoldDB" id="A0A4Y2NWK2"/>
<keyword evidence="3" id="KW-1185">Reference proteome</keyword>
<dbReference type="SUPFAM" id="SSF55874">
    <property type="entry name" value="ATPase domain of HSP90 chaperone/DNA topoisomerase II/histidine kinase"/>
    <property type="match status" value="1"/>
</dbReference>
<dbReference type="PANTHER" id="PTHR11947:SF3">
    <property type="entry name" value="[PYRUVATE DEHYDROGENASE (ACETYL-TRANSFERRING)] KINASE, MITOCHONDRIAL"/>
    <property type="match status" value="1"/>
</dbReference>
<dbReference type="EC" id="2.7.11.-" evidence="1"/>
<keyword evidence="1" id="KW-0547">Nucleotide-binding</keyword>
<evidence type="ECO:0000313" key="3">
    <source>
        <dbReference type="Proteomes" id="UP000499080"/>
    </source>
</evidence>
<dbReference type="EMBL" id="BGPR01010007">
    <property type="protein sequence ID" value="GBN43711.1"/>
    <property type="molecule type" value="Genomic_DNA"/>
</dbReference>
<dbReference type="GO" id="GO:0004740">
    <property type="term" value="F:pyruvate dehydrogenase (acetyl-transferring) kinase activity"/>
    <property type="evidence" value="ECO:0007669"/>
    <property type="project" value="TreeGrafter"/>
</dbReference>
<dbReference type="GO" id="GO:0005524">
    <property type="term" value="F:ATP binding"/>
    <property type="evidence" value="ECO:0007669"/>
    <property type="project" value="UniProtKB-UniRule"/>
</dbReference>
<keyword evidence="1" id="KW-0496">Mitochondrion</keyword>
<reference evidence="2 3" key="1">
    <citation type="journal article" date="2019" name="Sci. Rep.">
        <title>Orb-weaving spider Araneus ventricosus genome elucidates the spidroin gene catalogue.</title>
        <authorList>
            <person name="Kono N."/>
            <person name="Nakamura H."/>
            <person name="Ohtoshi R."/>
            <person name="Moran D.A.P."/>
            <person name="Shinohara A."/>
            <person name="Yoshida Y."/>
            <person name="Fujiwara M."/>
            <person name="Mori M."/>
            <person name="Tomita M."/>
            <person name="Arakawa K."/>
        </authorList>
    </citation>
    <scope>NUCLEOTIDE SEQUENCE [LARGE SCALE GENOMIC DNA]</scope>
</reference>
<organism evidence="2 3">
    <name type="scientific">Araneus ventricosus</name>
    <name type="common">Orbweaver spider</name>
    <name type="synonym">Epeira ventricosa</name>
    <dbReference type="NCBI Taxonomy" id="182803"/>
    <lineage>
        <taxon>Eukaryota</taxon>
        <taxon>Metazoa</taxon>
        <taxon>Ecdysozoa</taxon>
        <taxon>Arthropoda</taxon>
        <taxon>Chelicerata</taxon>
        <taxon>Arachnida</taxon>
        <taxon>Araneae</taxon>
        <taxon>Araneomorphae</taxon>
        <taxon>Entelegynae</taxon>
        <taxon>Araneoidea</taxon>
        <taxon>Araneidae</taxon>
        <taxon>Araneus</taxon>
    </lineage>
</organism>
<keyword evidence="1" id="KW-0067">ATP-binding</keyword>
<keyword evidence="1" id="KW-0808">Transferase</keyword>
<comment type="caution">
    <text evidence="2">The sequence shown here is derived from an EMBL/GenBank/DDBJ whole genome shotgun (WGS) entry which is preliminary data.</text>
</comment>
<evidence type="ECO:0000256" key="1">
    <source>
        <dbReference type="RuleBase" id="RU366032"/>
    </source>
</evidence>
<sequence>MLLGRRVNSLPPARLTIDSNLSNRKMAGYGYGLPLSRLYARYLQGDLIVTSAEGHGTDAIIYLKALSDEANELLPVFNKTSSRHYRATVGTHDWSTQNQTMGVRQLTTFNDKRRISAS</sequence>
<comment type="similarity">
    <text evidence="1">Belongs to the PDK/BCKDK protein kinase family.</text>
</comment>
<dbReference type="InterPro" id="IPR039028">
    <property type="entry name" value="BCKD/PDK"/>
</dbReference>
<accession>A0A4Y2NWK2</accession>
<comment type="subcellular location">
    <subcellularLocation>
        <location evidence="1">Mitochondrion matrix</location>
    </subcellularLocation>
</comment>
<dbReference type="GO" id="GO:0005759">
    <property type="term" value="C:mitochondrial matrix"/>
    <property type="evidence" value="ECO:0007669"/>
    <property type="project" value="UniProtKB-SubCell"/>
</dbReference>
<dbReference type="OrthoDB" id="241648at2759"/>
<name>A0A4Y2NWK2_ARAVE</name>
<protein>
    <recommendedName>
        <fullName evidence="1">Protein-serine/threonine kinase</fullName>
        <ecNumber evidence="1">2.7.11.-</ecNumber>
    </recommendedName>
</protein>
<dbReference type="Proteomes" id="UP000499080">
    <property type="component" value="Unassembled WGS sequence"/>
</dbReference>
<dbReference type="PANTHER" id="PTHR11947">
    <property type="entry name" value="PYRUVATE DEHYDROGENASE KINASE"/>
    <property type="match status" value="1"/>
</dbReference>
<dbReference type="GO" id="GO:0010906">
    <property type="term" value="P:regulation of glucose metabolic process"/>
    <property type="evidence" value="ECO:0007669"/>
    <property type="project" value="TreeGrafter"/>
</dbReference>
<proteinExistence type="inferred from homology"/>
<gene>
    <name evidence="2" type="primary">Pdk</name>
    <name evidence="2" type="ORF">AVEN_78782_1</name>
</gene>